<evidence type="ECO:0000313" key="7">
    <source>
        <dbReference type="Proteomes" id="UP000240287"/>
    </source>
</evidence>
<dbReference type="EMBL" id="KU686192">
    <property type="protein sequence ID" value="AOV57475.1"/>
    <property type="molecule type" value="Genomic_DNA"/>
</dbReference>
<sequence>MGVLGTPFFMKYLLHPLTLINVTIVGTLGIIQALHTHAHYNMTLDADSYVTQFLKKNPDFLKSKCWDVE</sequence>
<evidence type="ECO:0000313" key="3">
    <source>
        <dbReference type="EMBL" id="AOV57725.1"/>
    </source>
</evidence>
<protein>
    <submittedName>
        <fullName evidence="6">Uncharacterized protein</fullName>
    </submittedName>
</protein>
<keyword evidence="1" id="KW-0472">Membrane</keyword>
<evidence type="ECO:0000313" key="5">
    <source>
        <dbReference type="EMBL" id="AOV58225.1"/>
    </source>
</evidence>
<keyword evidence="1" id="KW-1133">Transmembrane helix</keyword>
<evidence type="ECO:0000256" key="1">
    <source>
        <dbReference type="SAM" id="Phobius"/>
    </source>
</evidence>
<dbReference type="EMBL" id="KU686193">
    <property type="protein sequence ID" value="AOV57725.1"/>
    <property type="molecule type" value="Genomic_DNA"/>
</dbReference>
<keyword evidence="1" id="KW-0812">Transmembrane</keyword>
<gene>
    <name evidence="4" type="ORF">C030809_223</name>
    <name evidence="6" type="ORF">C290910_223</name>
    <name evidence="3" type="ORF">N170310_223</name>
    <name evidence="2" type="ORF">N330309_223</name>
    <name evidence="5" type="ORF">S170810_223</name>
</gene>
<evidence type="ECO:0000313" key="8">
    <source>
        <dbReference type="Proteomes" id="UP000241265"/>
    </source>
</evidence>
<evidence type="ECO:0000313" key="2">
    <source>
        <dbReference type="EMBL" id="AOV57475.1"/>
    </source>
</evidence>
<name>A0A1D8KIJ3_9CAUD</name>
<proteinExistence type="predicted"/>
<dbReference type="Proteomes" id="UP000241591">
    <property type="component" value="Segment"/>
</dbReference>
<dbReference type="Proteomes" id="UP000241610">
    <property type="component" value="Segment"/>
</dbReference>
<dbReference type="EMBL" id="KU686196">
    <property type="protein sequence ID" value="AOV58475.1"/>
    <property type="molecule type" value="Genomic_DNA"/>
</dbReference>
<dbReference type="Proteomes" id="UP000241265">
    <property type="component" value="Genome"/>
</dbReference>
<accession>A0A1D8KIJ3</accession>
<evidence type="ECO:0000313" key="6">
    <source>
        <dbReference type="EMBL" id="AOV58475.1"/>
    </source>
</evidence>
<dbReference type="EMBL" id="KU686195">
    <property type="protein sequence ID" value="AOV58225.1"/>
    <property type="molecule type" value="Genomic_DNA"/>
</dbReference>
<dbReference type="Proteomes" id="UP000241494">
    <property type="component" value="Segment"/>
</dbReference>
<reference evidence="7 8" key="1">
    <citation type="journal article" date="2016" name="Virology">
        <title>The genomic content and context of auxiliary metabolic genes in marine cyanomyoviruses.</title>
        <authorList>
            <person name="Crummett L.T."/>
            <person name="Puxty R.J."/>
            <person name="Weihe C."/>
            <person name="Marston M.F."/>
            <person name="Martiny J.B."/>
        </authorList>
    </citation>
    <scope>NUCLEOTIDE SEQUENCE [LARGE SCALE GENOMIC DNA]</scope>
    <source>
        <strain evidence="2">0309SB33</strain>
        <strain evidence="3">0310NB17</strain>
        <strain evidence="4">0809CC03</strain>
        <strain evidence="5">0810SB17</strain>
        <strain evidence="6">0910CC29</strain>
    </source>
</reference>
<feature type="transmembrane region" description="Helical" evidence="1">
    <location>
        <begin position="12"/>
        <end position="34"/>
    </location>
</feature>
<dbReference type="Proteomes" id="UP000240287">
    <property type="component" value="Genome"/>
</dbReference>
<organism evidence="6 8">
    <name type="scientific">Synechococcus phage S-CAM1</name>
    <dbReference type="NCBI Taxonomy" id="754037"/>
    <lineage>
        <taxon>Viruses</taxon>
        <taxon>Duplodnaviria</taxon>
        <taxon>Heunggongvirae</taxon>
        <taxon>Uroviricota</taxon>
        <taxon>Caudoviricetes</taxon>
        <taxon>Pantevenvirales</taxon>
        <taxon>Kyanoviridae</taxon>
        <taxon>Anaposvirus</taxon>
        <taxon>Anaposvirus socalone</taxon>
    </lineage>
</organism>
<dbReference type="EMBL" id="KU686194">
    <property type="protein sequence ID" value="AOV57975.1"/>
    <property type="molecule type" value="Genomic_DNA"/>
</dbReference>
<evidence type="ECO:0000313" key="4">
    <source>
        <dbReference type="EMBL" id="AOV57975.1"/>
    </source>
</evidence>